<evidence type="ECO:0000313" key="1">
    <source>
        <dbReference type="EMBL" id="MDH6279275.1"/>
    </source>
</evidence>
<dbReference type="Proteomes" id="UP001160334">
    <property type="component" value="Unassembled WGS sequence"/>
</dbReference>
<evidence type="ECO:0000313" key="2">
    <source>
        <dbReference type="Proteomes" id="UP001160334"/>
    </source>
</evidence>
<dbReference type="GO" id="GO:0003677">
    <property type="term" value="F:DNA binding"/>
    <property type="evidence" value="ECO:0007669"/>
    <property type="project" value="UniProtKB-KW"/>
</dbReference>
<keyword evidence="2" id="KW-1185">Reference proteome</keyword>
<accession>A0ABT6M5T2</accession>
<reference evidence="1 2" key="1">
    <citation type="submission" date="2023-04" db="EMBL/GenBank/DDBJ databases">
        <title>Forest soil microbial communities from Buena Vista Peninsula, Colon Province, Panama.</title>
        <authorList>
            <person name="Bouskill N."/>
        </authorList>
    </citation>
    <scope>NUCLEOTIDE SEQUENCE [LARGE SCALE GENOMIC DNA]</scope>
    <source>
        <strain evidence="1 2">CFH S0262</strain>
    </source>
</reference>
<dbReference type="Pfam" id="PF02575">
    <property type="entry name" value="YbaB_DNA_bd"/>
    <property type="match status" value="1"/>
</dbReference>
<gene>
    <name evidence="1" type="ORF">M2280_000480</name>
</gene>
<dbReference type="Gene3D" id="3.30.1310.10">
    <property type="entry name" value="Nucleoid-associated protein YbaB-like domain"/>
    <property type="match status" value="1"/>
</dbReference>
<name>A0ABT6M5T2_9NOCA</name>
<dbReference type="SUPFAM" id="SSF82607">
    <property type="entry name" value="YbaB-like"/>
    <property type="match status" value="1"/>
</dbReference>
<protein>
    <submittedName>
        <fullName evidence="1">DNA-binding protein YbaB</fullName>
    </submittedName>
</protein>
<organism evidence="1 2">
    <name type="scientific">Prescottella agglutinans</name>
    <dbReference type="NCBI Taxonomy" id="1644129"/>
    <lineage>
        <taxon>Bacteria</taxon>
        <taxon>Bacillati</taxon>
        <taxon>Actinomycetota</taxon>
        <taxon>Actinomycetes</taxon>
        <taxon>Mycobacteriales</taxon>
        <taxon>Nocardiaceae</taxon>
        <taxon>Prescottella</taxon>
    </lineage>
</organism>
<dbReference type="InterPro" id="IPR036894">
    <property type="entry name" value="YbaB-like_sf"/>
</dbReference>
<comment type="caution">
    <text evidence="1">The sequence shown here is derived from an EMBL/GenBank/DDBJ whole genome shotgun (WGS) entry which is preliminary data.</text>
</comment>
<dbReference type="EMBL" id="JARXVC010000001">
    <property type="protein sequence ID" value="MDH6279275.1"/>
    <property type="molecule type" value="Genomic_DNA"/>
</dbReference>
<sequence length="120" mass="13609">MEYLDEWNAVQREAVASWRRKNTQLREALGMVIVRTSSRNGELSIVVDADARVTDVRLTPQALRLGDVQLSNLLRDTIQKAQAEVAQRVEEVARPFTDDRDSVAARKFVDELLNDDCGPR</sequence>
<dbReference type="InterPro" id="IPR004401">
    <property type="entry name" value="YbaB/EbfC"/>
</dbReference>
<proteinExistence type="predicted"/>
<keyword evidence="1" id="KW-0238">DNA-binding</keyword>
<dbReference type="RefSeq" id="WP_280758649.1">
    <property type="nucleotide sequence ID" value="NZ_JARXVC010000001.1"/>
</dbReference>